<dbReference type="InterPro" id="IPR020843">
    <property type="entry name" value="ER"/>
</dbReference>
<dbReference type="SUPFAM" id="SSF51735">
    <property type="entry name" value="NAD(P)-binding Rossmann-fold domains"/>
    <property type="match status" value="1"/>
</dbReference>
<dbReference type="AlphaFoldDB" id="A0A7H8QGD1"/>
<dbReference type="SUPFAM" id="SSF50129">
    <property type="entry name" value="GroES-like"/>
    <property type="match status" value="1"/>
</dbReference>
<reference evidence="4" key="1">
    <citation type="submission" date="2020-06" db="EMBL/GenBank/DDBJ databases">
        <title>A chromosome-scale genome assembly of Talaromyces rugulosus W13939.</title>
        <authorList>
            <person name="Wang B."/>
            <person name="Guo L."/>
            <person name="Ye K."/>
            <person name="Wang L."/>
        </authorList>
    </citation>
    <scope>NUCLEOTIDE SEQUENCE [LARGE SCALE GENOMIC DNA]</scope>
    <source>
        <strain evidence="4">W13939</strain>
    </source>
</reference>
<dbReference type="SMART" id="SM00829">
    <property type="entry name" value="PKS_ER"/>
    <property type="match status" value="1"/>
</dbReference>
<dbReference type="RefSeq" id="XP_035339176.1">
    <property type="nucleotide sequence ID" value="XM_035483283.1"/>
</dbReference>
<dbReference type="InterPro" id="IPR045010">
    <property type="entry name" value="MDR_fam"/>
</dbReference>
<dbReference type="GO" id="GO:0005975">
    <property type="term" value="P:carbohydrate metabolic process"/>
    <property type="evidence" value="ECO:0007669"/>
    <property type="project" value="InterPro"/>
</dbReference>
<dbReference type="InterPro" id="IPR013149">
    <property type="entry name" value="ADH-like_C"/>
</dbReference>
<dbReference type="CDD" id="cd05288">
    <property type="entry name" value="PGDH"/>
    <property type="match status" value="1"/>
</dbReference>
<dbReference type="OrthoDB" id="809632at2759"/>
<name>A0A7H8QGD1_TALRU</name>
<dbReference type="InterPro" id="IPR011032">
    <property type="entry name" value="GroES-like_sf"/>
</dbReference>
<proteinExistence type="predicted"/>
<dbReference type="PANTHER" id="PTHR43205">
    <property type="entry name" value="PROSTAGLANDIN REDUCTASE"/>
    <property type="match status" value="1"/>
</dbReference>
<keyword evidence="1" id="KW-0560">Oxidoreductase</keyword>
<feature type="domain" description="Enoyl reductase (ER)" evidence="2">
    <location>
        <begin position="60"/>
        <end position="351"/>
    </location>
</feature>
<dbReference type="GeneID" id="55987585"/>
<dbReference type="GO" id="GO:0016628">
    <property type="term" value="F:oxidoreductase activity, acting on the CH-CH group of donors, NAD or NADP as acceptor"/>
    <property type="evidence" value="ECO:0007669"/>
    <property type="project" value="InterPro"/>
</dbReference>
<dbReference type="Proteomes" id="UP000509510">
    <property type="component" value="Chromosome I"/>
</dbReference>
<dbReference type="InterPro" id="IPR036291">
    <property type="entry name" value="NAD(P)-bd_dom_sf"/>
</dbReference>
<dbReference type="InterPro" id="IPR005198">
    <property type="entry name" value="Glyco_hydro_76"/>
</dbReference>
<dbReference type="Pfam" id="PF16884">
    <property type="entry name" value="ADH_N_2"/>
    <property type="match status" value="1"/>
</dbReference>
<dbReference type="EMBL" id="CP055898">
    <property type="protein sequence ID" value="QKX52997.1"/>
    <property type="molecule type" value="Genomic_DNA"/>
</dbReference>
<keyword evidence="4" id="KW-1185">Reference proteome</keyword>
<dbReference type="InterPro" id="IPR008928">
    <property type="entry name" value="6-hairpin_glycosidase_sf"/>
</dbReference>
<sequence>MSELTPNKTWLFKKPPTTLPMPGINTAIEDRPLRLISPPGGLVMRLLIAGFDPHQRDRMREPSALDYVPCYEIDEPISSFSIGQVIRSNHERFVEGSLIAGLLPISQYGVIPGEMIDIGDAAAPILWRVTNDYNLDLKHYVGTLGLAGMTAWNSFYGLVKPVSGETIWINAASSSVGQLVVQLAKIEGMRVIASVSSDDKLDYVLNELGADVGFNYRQEPIQDALKRLAPDGLDVVFDNIGGDHFQAAIENMKWFGRIICCGMASQYNQPVNKSYGVTNLGEIVRRRIKIQGFVYSDENIFGNVDNFWKTVPRWISEGKIKSRYTEFEGIKNVDQAFISMFTGGSFGKTIVRINDLKDLAKAIAAGLTSNYSNAPTKPEEWWQISLMYTALIDYWALTGDDQYNAMTKQNIVGQIASKSDFMSANQTSYKTNSEQASWALAAMNAAEAGLDSS</sequence>
<dbReference type="InterPro" id="IPR041694">
    <property type="entry name" value="ADH_N_2"/>
</dbReference>
<dbReference type="SUPFAM" id="SSF48208">
    <property type="entry name" value="Six-hairpin glycosidases"/>
    <property type="match status" value="1"/>
</dbReference>
<dbReference type="Gene3D" id="3.90.180.10">
    <property type="entry name" value="Medium-chain alcohol dehydrogenases, catalytic domain"/>
    <property type="match status" value="1"/>
</dbReference>
<organism evidence="3 4">
    <name type="scientific">Talaromyces rugulosus</name>
    <name type="common">Penicillium rugulosum</name>
    <dbReference type="NCBI Taxonomy" id="121627"/>
    <lineage>
        <taxon>Eukaryota</taxon>
        <taxon>Fungi</taxon>
        <taxon>Dikarya</taxon>
        <taxon>Ascomycota</taxon>
        <taxon>Pezizomycotina</taxon>
        <taxon>Eurotiomycetes</taxon>
        <taxon>Eurotiomycetidae</taxon>
        <taxon>Eurotiales</taxon>
        <taxon>Trichocomaceae</taxon>
        <taxon>Talaromyces</taxon>
        <taxon>Talaromyces sect. Islandici</taxon>
    </lineage>
</organism>
<evidence type="ECO:0000256" key="1">
    <source>
        <dbReference type="ARBA" id="ARBA00023002"/>
    </source>
</evidence>
<gene>
    <name evidence="3" type="ORF">TRUGW13939_00068</name>
</gene>
<dbReference type="Pfam" id="PF03663">
    <property type="entry name" value="Glyco_hydro_76"/>
    <property type="match status" value="1"/>
</dbReference>
<dbReference type="FunFam" id="3.40.50.720:FF:000121">
    <property type="entry name" value="Prostaglandin reductase 2"/>
    <property type="match status" value="1"/>
</dbReference>
<evidence type="ECO:0000313" key="3">
    <source>
        <dbReference type="EMBL" id="QKX52997.1"/>
    </source>
</evidence>
<protein>
    <recommendedName>
        <fullName evidence="2">Enoyl reductase (ER) domain-containing protein</fullName>
    </recommendedName>
</protein>
<dbReference type="Gene3D" id="3.40.50.720">
    <property type="entry name" value="NAD(P)-binding Rossmann-like Domain"/>
    <property type="match status" value="1"/>
</dbReference>
<accession>A0A7H8QGD1</accession>
<dbReference type="PANTHER" id="PTHR43205:SF7">
    <property type="entry name" value="PROSTAGLANDIN REDUCTASE 1"/>
    <property type="match status" value="1"/>
</dbReference>
<dbReference type="Pfam" id="PF00107">
    <property type="entry name" value="ADH_zinc_N"/>
    <property type="match status" value="1"/>
</dbReference>
<evidence type="ECO:0000313" key="4">
    <source>
        <dbReference type="Proteomes" id="UP000509510"/>
    </source>
</evidence>
<dbReference type="KEGG" id="trg:TRUGW13939_00068"/>
<evidence type="ECO:0000259" key="2">
    <source>
        <dbReference type="SMART" id="SM00829"/>
    </source>
</evidence>